<keyword evidence="4" id="KW-1185">Reference proteome</keyword>
<evidence type="ECO:0000259" key="2">
    <source>
        <dbReference type="Pfam" id="PF07589"/>
    </source>
</evidence>
<feature type="signal peptide" evidence="1">
    <location>
        <begin position="1"/>
        <end position="24"/>
    </location>
</feature>
<accession>A0A5C5X7M3</accession>
<dbReference type="EMBL" id="SIHI01000001">
    <property type="protein sequence ID" value="TWT58914.1"/>
    <property type="molecule type" value="Genomic_DNA"/>
</dbReference>
<reference evidence="3 4" key="1">
    <citation type="submission" date="2019-02" db="EMBL/GenBank/DDBJ databases">
        <title>Deep-cultivation of Planctomycetes and their phenomic and genomic characterization uncovers novel biology.</title>
        <authorList>
            <person name="Wiegand S."/>
            <person name="Jogler M."/>
            <person name="Boedeker C."/>
            <person name="Pinto D."/>
            <person name="Vollmers J."/>
            <person name="Rivas-Marin E."/>
            <person name="Kohn T."/>
            <person name="Peeters S.H."/>
            <person name="Heuer A."/>
            <person name="Rast P."/>
            <person name="Oberbeckmann S."/>
            <person name="Bunk B."/>
            <person name="Jeske O."/>
            <person name="Meyerdierks A."/>
            <person name="Storesund J.E."/>
            <person name="Kallscheuer N."/>
            <person name="Luecker S."/>
            <person name="Lage O.M."/>
            <person name="Pohl T."/>
            <person name="Merkel B.J."/>
            <person name="Hornburger P."/>
            <person name="Mueller R.-W."/>
            <person name="Bruemmer F."/>
            <person name="Labrenz M."/>
            <person name="Spormann A.M."/>
            <person name="Op Den Camp H."/>
            <person name="Overmann J."/>
            <person name="Amann R."/>
            <person name="Jetten M.S.M."/>
            <person name="Mascher T."/>
            <person name="Medema M.H."/>
            <person name="Devos D.P."/>
            <person name="Kaster A.-K."/>
            <person name="Ovreas L."/>
            <person name="Rohde M."/>
            <person name="Galperin M.Y."/>
            <person name="Jogler C."/>
        </authorList>
    </citation>
    <scope>NUCLEOTIDE SEQUENCE [LARGE SCALE GENOMIC DNA]</scope>
    <source>
        <strain evidence="3 4">KOR42</strain>
    </source>
</reference>
<gene>
    <name evidence="3" type="ORF">KOR42_23010</name>
</gene>
<dbReference type="RefSeq" id="WP_146509633.1">
    <property type="nucleotide sequence ID" value="NZ_SIHI01000001.1"/>
</dbReference>
<name>A0A5C5X7M3_9PLAN</name>
<evidence type="ECO:0000256" key="1">
    <source>
        <dbReference type="SAM" id="SignalP"/>
    </source>
</evidence>
<comment type="caution">
    <text evidence="3">The sequence shown here is derived from an EMBL/GenBank/DDBJ whole genome shotgun (WGS) entry which is preliminary data.</text>
</comment>
<dbReference type="Pfam" id="PF07589">
    <property type="entry name" value="PEP-CTERM"/>
    <property type="match status" value="1"/>
</dbReference>
<sequence precursor="true">MGRWKSGVLCFVAVLGFGANSAMAGFQMLDEVVQSAAVHDFGFTGVVDTLNTPANDGTDHTTTQTRDSDSATVVGNFAEDAGGVITYQWDFSVTRGTSGEYVEAFIDAVTMPATGRGTWTLEVEFNWGAIVSPGRVQSGSAIVNFFKDPLSGPSSQLLNEFFAPNGDPNLPPGDPSTSAMWNGVVEVGDVWNLEVYMDNHPNDFPEFLYPSTATGTAIWTFTPYFNPVPEPSSMALLGMGLIGAIGLKRRKS</sequence>
<dbReference type="Proteomes" id="UP000317243">
    <property type="component" value="Unassembled WGS sequence"/>
</dbReference>
<feature type="chain" id="PRO_5023113865" evidence="1">
    <location>
        <begin position="25"/>
        <end position="252"/>
    </location>
</feature>
<proteinExistence type="predicted"/>
<evidence type="ECO:0000313" key="3">
    <source>
        <dbReference type="EMBL" id="TWT58914.1"/>
    </source>
</evidence>
<dbReference type="InterPro" id="IPR013424">
    <property type="entry name" value="Ice-binding_C"/>
</dbReference>
<organism evidence="3 4">
    <name type="scientific">Thalassoglobus neptunius</name>
    <dbReference type="NCBI Taxonomy" id="1938619"/>
    <lineage>
        <taxon>Bacteria</taxon>
        <taxon>Pseudomonadati</taxon>
        <taxon>Planctomycetota</taxon>
        <taxon>Planctomycetia</taxon>
        <taxon>Planctomycetales</taxon>
        <taxon>Planctomycetaceae</taxon>
        <taxon>Thalassoglobus</taxon>
    </lineage>
</organism>
<dbReference type="AlphaFoldDB" id="A0A5C5X7M3"/>
<protein>
    <submittedName>
        <fullName evidence="3">PEP-CTERM motif protein</fullName>
    </submittedName>
</protein>
<keyword evidence="1" id="KW-0732">Signal</keyword>
<feature type="domain" description="Ice-binding protein C-terminal" evidence="2">
    <location>
        <begin position="227"/>
        <end position="250"/>
    </location>
</feature>
<evidence type="ECO:0000313" key="4">
    <source>
        <dbReference type="Proteomes" id="UP000317243"/>
    </source>
</evidence>
<dbReference type="NCBIfam" id="TIGR02595">
    <property type="entry name" value="PEP_CTERM"/>
    <property type="match status" value="1"/>
</dbReference>